<proteinExistence type="predicted"/>
<organism evidence="1 2">
    <name type="scientific">Sphaerodactylus townsendi</name>
    <dbReference type="NCBI Taxonomy" id="933632"/>
    <lineage>
        <taxon>Eukaryota</taxon>
        <taxon>Metazoa</taxon>
        <taxon>Chordata</taxon>
        <taxon>Craniata</taxon>
        <taxon>Vertebrata</taxon>
        <taxon>Euteleostomi</taxon>
        <taxon>Lepidosauria</taxon>
        <taxon>Squamata</taxon>
        <taxon>Bifurcata</taxon>
        <taxon>Gekkota</taxon>
        <taxon>Sphaerodactylidae</taxon>
        <taxon>Sphaerodactylus</taxon>
    </lineage>
</organism>
<accession>A0ACB8EMY0</accession>
<protein>
    <submittedName>
        <fullName evidence="1">Uncharacterized protein</fullName>
    </submittedName>
</protein>
<gene>
    <name evidence="1" type="ORF">K3G42_033105</name>
</gene>
<sequence>MRHLFTIMSSEEGKLFVGGLNFDTDEQSLEQHFSSFGTISEVVVIKDKETQRSRGFGFITFANPEHASDAMRAMNGEMGAKSEWTMQGNLHVDPEVAILVEGGEAVGTPEVVETEAMVVATTTEVEVMVVPGITAEVREVTVTATLQEALTETATTTEVKKRWSLFHSAANYWHRNETASSDPKSARDGKRRLVPLVGMAVLFARIDETGARRLSGSCACEMGMLERAALSWSK</sequence>
<evidence type="ECO:0000313" key="2">
    <source>
        <dbReference type="Proteomes" id="UP000827872"/>
    </source>
</evidence>
<evidence type="ECO:0000313" key="1">
    <source>
        <dbReference type="EMBL" id="KAH7994066.1"/>
    </source>
</evidence>
<comment type="caution">
    <text evidence="1">The sequence shown here is derived from an EMBL/GenBank/DDBJ whole genome shotgun (WGS) entry which is preliminary data.</text>
</comment>
<dbReference type="Proteomes" id="UP000827872">
    <property type="component" value="Linkage Group LG03"/>
</dbReference>
<keyword evidence="2" id="KW-1185">Reference proteome</keyword>
<dbReference type="EMBL" id="CM037616">
    <property type="protein sequence ID" value="KAH7994066.1"/>
    <property type="molecule type" value="Genomic_DNA"/>
</dbReference>
<reference evidence="1" key="1">
    <citation type="submission" date="2021-08" db="EMBL/GenBank/DDBJ databases">
        <title>The first chromosome-level gecko genome reveals the dynamic sex chromosomes of Neotropical dwarf geckos (Sphaerodactylidae: Sphaerodactylus).</title>
        <authorList>
            <person name="Pinto B.J."/>
            <person name="Keating S.E."/>
            <person name="Gamble T."/>
        </authorList>
    </citation>
    <scope>NUCLEOTIDE SEQUENCE</scope>
    <source>
        <strain evidence="1">TG3544</strain>
    </source>
</reference>
<name>A0ACB8EMY0_9SAUR</name>